<dbReference type="EMBL" id="BAAACA010000004">
    <property type="protein sequence ID" value="GAA0579209.1"/>
    <property type="molecule type" value="Genomic_DNA"/>
</dbReference>
<sequence length="70" mass="7442">MNHPAFTCTFRPAPNVEVAFHGETPMTVGPNVEAFSIAAPRYADLLNQAQAAFNLGELGATVIATSNPRQ</sequence>
<protein>
    <submittedName>
        <fullName evidence="1">Uncharacterized protein</fullName>
    </submittedName>
</protein>
<dbReference type="Proteomes" id="UP001500668">
    <property type="component" value="Unassembled WGS sequence"/>
</dbReference>
<accession>A0ABN1F0J4</accession>
<keyword evidence="2" id="KW-1185">Reference proteome</keyword>
<name>A0ABN1F0J4_9ACTN</name>
<comment type="caution">
    <text evidence="1">The sequence shown here is derived from an EMBL/GenBank/DDBJ whole genome shotgun (WGS) entry which is preliminary data.</text>
</comment>
<evidence type="ECO:0000313" key="1">
    <source>
        <dbReference type="EMBL" id="GAA0579209.1"/>
    </source>
</evidence>
<evidence type="ECO:0000313" key="2">
    <source>
        <dbReference type="Proteomes" id="UP001500668"/>
    </source>
</evidence>
<reference evidence="1 2" key="1">
    <citation type="journal article" date="2019" name="Int. J. Syst. Evol. Microbiol.">
        <title>The Global Catalogue of Microorganisms (GCM) 10K type strain sequencing project: providing services to taxonomists for standard genome sequencing and annotation.</title>
        <authorList>
            <consortium name="The Broad Institute Genomics Platform"/>
            <consortium name="The Broad Institute Genome Sequencing Center for Infectious Disease"/>
            <person name="Wu L."/>
            <person name="Ma J."/>
        </authorList>
    </citation>
    <scope>NUCLEOTIDE SEQUENCE [LARGE SCALE GENOMIC DNA]</scope>
    <source>
        <strain evidence="1 2">JCM 5067</strain>
    </source>
</reference>
<gene>
    <name evidence="1" type="ORF">GCM10010394_04700</name>
</gene>
<organism evidence="1 2">
    <name type="scientific">Streptomyces crystallinus</name>
    <dbReference type="NCBI Taxonomy" id="68191"/>
    <lineage>
        <taxon>Bacteria</taxon>
        <taxon>Bacillati</taxon>
        <taxon>Actinomycetota</taxon>
        <taxon>Actinomycetes</taxon>
        <taxon>Kitasatosporales</taxon>
        <taxon>Streptomycetaceae</taxon>
        <taxon>Streptomyces</taxon>
    </lineage>
</organism>
<proteinExistence type="predicted"/>